<evidence type="ECO:0000256" key="1">
    <source>
        <dbReference type="SAM" id="MobiDB-lite"/>
    </source>
</evidence>
<evidence type="ECO:0000313" key="3">
    <source>
        <dbReference type="Proteomes" id="UP000606172"/>
    </source>
</evidence>
<proteinExistence type="predicted"/>
<dbReference type="Pfam" id="PF05800">
    <property type="entry name" value="GvpO"/>
    <property type="match status" value="1"/>
</dbReference>
<protein>
    <recommendedName>
        <fullName evidence="4">Gas vesicle synthesis protein GvpO</fullName>
    </recommendedName>
</protein>
<evidence type="ECO:0000313" key="2">
    <source>
        <dbReference type="EMBL" id="GII92872.1"/>
    </source>
</evidence>
<dbReference type="RefSeq" id="WP_204026005.1">
    <property type="nucleotide sequence ID" value="NZ_BOOW01000019.1"/>
</dbReference>
<organism evidence="2 3">
    <name type="scientific">Sinosporangium siamense</name>
    <dbReference type="NCBI Taxonomy" id="1367973"/>
    <lineage>
        <taxon>Bacteria</taxon>
        <taxon>Bacillati</taxon>
        <taxon>Actinomycetota</taxon>
        <taxon>Actinomycetes</taxon>
        <taxon>Streptosporangiales</taxon>
        <taxon>Streptosporangiaceae</taxon>
        <taxon>Sinosporangium</taxon>
    </lineage>
</organism>
<gene>
    <name evidence="2" type="ORF">Ssi02_31030</name>
</gene>
<dbReference type="AlphaFoldDB" id="A0A919RFQ1"/>
<sequence>MSDRRDTHEEAVERRRAREGREAVRDEREARPRRPTHSLTAAAAGGAGLRHIIELTNREAEGVTLVKPAEHGWVVDVEVVEDRRIPSSGDVLAIYEAELDEEGELVSYRRLRRYRRGSGDSDGYGR</sequence>
<comment type="caution">
    <text evidence="2">The sequence shown here is derived from an EMBL/GenBank/DDBJ whole genome shotgun (WGS) entry which is preliminary data.</text>
</comment>
<evidence type="ECO:0008006" key="4">
    <source>
        <dbReference type="Google" id="ProtNLM"/>
    </source>
</evidence>
<dbReference type="InterPro" id="IPR008634">
    <property type="entry name" value="Gas-vesicle_GvpO"/>
</dbReference>
<keyword evidence="3" id="KW-1185">Reference proteome</keyword>
<dbReference type="GO" id="GO:0031412">
    <property type="term" value="P:gas vesicle organization"/>
    <property type="evidence" value="ECO:0007669"/>
    <property type="project" value="InterPro"/>
</dbReference>
<reference evidence="2" key="1">
    <citation type="submission" date="2021-01" db="EMBL/GenBank/DDBJ databases">
        <title>Whole genome shotgun sequence of Sinosporangium siamense NBRC 109515.</title>
        <authorList>
            <person name="Komaki H."/>
            <person name="Tamura T."/>
        </authorList>
    </citation>
    <scope>NUCLEOTIDE SEQUENCE</scope>
    <source>
        <strain evidence="2">NBRC 109515</strain>
    </source>
</reference>
<feature type="compositionally biased region" description="Basic and acidic residues" evidence="1">
    <location>
        <begin position="1"/>
        <end position="32"/>
    </location>
</feature>
<accession>A0A919RFQ1</accession>
<dbReference type="Proteomes" id="UP000606172">
    <property type="component" value="Unassembled WGS sequence"/>
</dbReference>
<dbReference type="EMBL" id="BOOW01000019">
    <property type="protein sequence ID" value="GII92872.1"/>
    <property type="molecule type" value="Genomic_DNA"/>
</dbReference>
<name>A0A919RFQ1_9ACTN</name>
<feature type="region of interest" description="Disordered" evidence="1">
    <location>
        <begin position="1"/>
        <end position="45"/>
    </location>
</feature>